<evidence type="ECO:0000313" key="9">
    <source>
        <dbReference type="EMBL" id="TSA83192.1"/>
    </source>
</evidence>
<evidence type="ECO:0000313" key="10">
    <source>
        <dbReference type="Proteomes" id="UP000319322"/>
    </source>
</evidence>
<dbReference type="Gene3D" id="1.20.1530.20">
    <property type="match status" value="1"/>
</dbReference>
<feature type="transmembrane region" description="Helical" evidence="7">
    <location>
        <begin position="30"/>
        <end position="47"/>
    </location>
</feature>
<dbReference type="InterPro" id="IPR038770">
    <property type="entry name" value="Na+/solute_symporter_sf"/>
</dbReference>
<comment type="caution">
    <text evidence="9">The sequence shown here is derived from an EMBL/GenBank/DDBJ whole genome shotgun (WGS) entry which is preliminary data.</text>
</comment>
<keyword evidence="4 7" id="KW-0812">Transmembrane</keyword>
<evidence type="ECO:0000256" key="6">
    <source>
        <dbReference type="ARBA" id="ARBA00023136"/>
    </source>
</evidence>
<feature type="domain" description="Cation/H+ exchanger transmembrane" evidence="8">
    <location>
        <begin position="16"/>
        <end position="394"/>
    </location>
</feature>
<dbReference type="OrthoDB" id="9781411at2"/>
<dbReference type="PANTHER" id="PTHR42751">
    <property type="entry name" value="SODIUM/HYDROGEN EXCHANGER FAMILY/TRKA DOMAIN PROTEIN"/>
    <property type="match status" value="1"/>
</dbReference>
<feature type="transmembrane region" description="Helical" evidence="7">
    <location>
        <begin position="53"/>
        <end position="72"/>
    </location>
</feature>
<evidence type="ECO:0000256" key="4">
    <source>
        <dbReference type="ARBA" id="ARBA00022692"/>
    </source>
</evidence>
<dbReference type="PANTHER" id="PTHR42751:SF3">
    <property type="entry name" value="SODIUM_GLUTAMATE SYMPORTER"/>
    <property type="match status" value="1"/>
</dbReference>
<dbReference type="Proteomes" id="UP000319322">
    <property type="component" value="Unassembled WGS sequence"/>
</dbReference>
<sequence length="419" mass="46174">METHALYVVVVGLGLSVVSGLLLKKIEMPVIIGYILTGLVIALLFHIEDFESLSEIADFGIVFLMFMIGIEFNFDKLKSMKQEVLLFGGLQVIATSLLLLFFGYFVMGSSWGFSLVVGMGFSLSSTAIVLKFFEESKQLNTTTGKIVVGILIFQDIAAIPMLLILMLMGDENANFANLLIKTAISATIILLLLLLPGRQVATKILNLAAESRLPELFMGTILLIVFGAASLSHFFGFSMSLGAFVAGMAISKSRYRIRVQEDFAPLKNIFLGLFFVTVGMQIRLNFLIANFFAVVLLLGLTMSLKVGLLYGILRIFRDAKSAIRAALSLAQIGEFALVVFLSASKHHLLTLQKHEGLLVFLREKGIIQVVSTDIQQFLVLMIVFSMLVTPFMLKYLDALADFLTHKRPSQTASKEEVKS</sequence>
<dbReference type="GO" id="GO:0015297">
    <property type="term" value="F:antiporter activity"/>
    <property type="evidence" value="ECO:0007669"/>
    <property type="project" value="InterPro"/>
</dbReference>
<keyword evidence="6 7" id="KW-0472">Membrane</keyword>
<protein>
    <submittedName>
        <fullName evidence="9">Cation:proton antiporter</fullName>
    </submittedName>
</protein>
<evidence type="ECO:0000256" key="5">
    <source>
        <dbReference type="ARBA" id="ARBA00022989"/>
    </source>
</evidence>
<evidence type="ECO:0000256" key="1">
    <source>
        <dbReference type="ARBA" id="ARBA00004141"/>
    </source>
</evidence>
<feature type="transmembrane region" description="Helical" evidence="7">
    <location>
        <begin position="84"/>
        <end position="105"/>
    </location>
</feature>
<dbReference type="GO" id="GO:0016020">
    <property type="term" value="C:membrane"/>
    <property type="evidence" value="ECO:0007669"/>
    <property type="project" value="UniProtKB-SubCell"/>
</dbReference>
<dbReference type="Pfam" id="PF00999">
    <property type="entry name" value="Na_H_Exchanger"/>
    <property type="match status" value="1"/>
</dbReference>
<reference evidence="9" key="1">
    <citation type="submission" date="2019-07" db="EMBL/GenBank/DDBJ databases">
        <title>Helicobacter labacensis sp. nov., Helicobacter mehlei sp. nov. and Helicobacter vulpis sp. nov., isolated from gastric mucosa of red fox (Vulpis vulpis).</title>
        <authorList>
            <person name="Kusar D."/>
            <person name="Gruntar I."/>
            <person name="Pate M."/>
            <person name="Zajc U."/>
            <person name="Ocepek M."/>
        </authorList>
    </citation>
    <scope>NUCLEOTIDE SEQUENCE [LARGE SCALE GENOMIC DNA]</scope>
    <source>
        <strain evidence="9">L8b</strain>
    </source>
</reference>
<feature type="transmembrane region" description="Helical" evidence="7">
    <location>
        <begin position="146"/>
        <end position="169"/>
    </location>
</feature>
<keyword evidence="3" id="KW-0813">Transport</keyword>
<dbReference type="GO" id="GO:1902600">
    <property type="term" value="P:proton transmembrane transport"/>
    <property type="evidence" value="ECO:0007669"/>
    <property type="project" value="InterPro"/>
</dbReference>
<evidence type="ECO:0000256" key="2">
    <source>
        <dbReference type="ARBA" id="ARBA00005551"/>
    </source>
</evidence>
<feature type="transmembrane region" description="Helical" evidence="7">
    <location>
        <begin position="325"/>
        <end position="343"/>
    </location>
</feature>
<feature type="transmembrane region" description="Helical" evidence="7">
    <location>
        <begin position="175"/>
        <end position="195"/>
    </location>
</feature>
<evidence type="ECO:0000256" key="7">
    <source>
        <dbReference type="SAM" id="Phobius"/>
    </source>
</evidence>
<keyword evidence="5 7" id="KW-1133">Transmembrane helix</keyword>
<accession>A0A553USK3</accession>
<feature type="transmembrane region" description="Helical" evidence="7">
    <location>
        <begin position="207"/>
        <end position="228"/>
    </location>
</feature>
<organism evidence="9 10">
    <name type="scientific">Helicobacter mehlei</name>
    <dbReference type="NCBI Taxonomy" id="2316080"/>
    <lineage>
        <taxon>Bacteria</taxon>
        <taxon>Pseudomonadati</taxon>
        <taxon>Campylobacterota</taxon>
        <taxon>Epsilonproteobacteria</taxon>
        <taxon>Campylobacterales</taxon>
        <taxon>Helicobacteraceae</taxon>
        <taxon>Helicobacter</taxon>
    </lineage>
</organism>
<dbReference type="AlphaFoldDB" id="A0A553USK3"/>
<comment type="similarity">
    <text evidence="2">Belongs to the monovalent cation:proton antiporter 2 (CPA2) transporter (TC 2.A.37) family.</text>
</comment>
<gene>
    <name evidence="9" type="ORF">FNE76_05080</name>
</gene>
<keyword evidence="10" id="KW-1185">Reference proteome</keyword>
<dbReference type="RefSeq" id="WP_120948470.1">
    <property type="nucleotide sequence ID" value="NZ_QXQP01000013.1"/>
</dbReference>
<dbReference type="InterPro" id="IPR006153">
    <property type="entry name" value="Cation/H_exchanger_TM"/>
</dbReference>
<feature type="transmembrane region" description="Helical" evidence="7">
    <location>
        <begin position="6"/>
        <end position="23"/>
    </location>
</feature>
<dbReference type="EMBL" id="VKGC01000011">
    <property type="protein sequence ID" value="TSA83192.1"/>
    <property type="molecule type" value="Genomic_DNA"/>
</dbReference>
<proteinExistence type="inferred from homology"/>
<evidence type="ECO:0000256" key="3">
    <source>
        <dbReference type="ARBA" id="ARBA00022448"/>
    </source>
</evidence>
<evidence type="ECO:0000259" key="8">
    <source>
        <dbReference type="Pfam" id="PF00999"/>
    </source>
</evidence>
<feature type="transmembrane region" description="Helical" evidence="7">
    <location>
        <begin position="377"/>
        <end position="396"/>
    </location>
</feature>
<reference evidence="9" key="2">
    <citation type="submission" date="2019-07" db="EMBL/GenBank/DDBJ databases">
        <authorList>
            <person name="Papic B."/>
        </authorList>
    </citation>
    <scope>NUCLEOTIDE SEQUENCE [LARGE SCALE GENOMIC DNA]</scope>
    <source>
        <strain evidence="9">L8b</strain>
    </source>
</reference>
<feature type="transmembrane region" description="Helical" evidence="7">
    <location>
        <begin position="111"/>
        <end position="134"/>
    </location>
</feature>
<name>A0A553USK3_9HELI</name>
<feature type="transmembrane region" description="Helical" evidence="7">
    <location>
        <begin position="288"/>
        <end position="313"/>
    </location>
</feature>
<comment type="subcellular location">
    <subcellularLocation>
        <location evidence="1">Membrane</location>
        <topology evidence="1">Multi-pass membrane protein</topology>
    </subcellularLocation>
</comment>